<keyword evidence="5" id="KW-0032">Aminotransferase</keyword>
<dbReference type="PANTHER" id="PTHR30244">
    <property type="entry name" value="TRANSAMINASE"/>
    <property type="match status" value="1"/>
</dbReference>
<evidence type="ECO:0000256" key="4">
    <source>
        <dbReference type="RuleBase" id="RU004508"/>
    </source>
</evidence>
<proteinExistence type="inferred from homology"/>
<dbReference type="GO" id="GO:0030170">
    <property type="term" value="F:pyridoxal phosphate binding"/>
    <property type="evidence" value="ECO:0007669"/>
    <property type="project" value="TreeGrafter"/>
</dbReference>
<keyword evidence="3 4" id="KW-0663">Pyridoxal phosphate</keyword>
<evidence type="ECO:0000256" key="2">
    <source>
        <dbReference type="PIRSR" id="PIRSR000390-1"/>
    </source>
</evidence>
<dbReference type="GO" id="GO:0008483">
    <property type="term" value="F:transaminase activity"/>
    <property type="evidence" value="ECO:0007669"/>
    <property type="project" value="UniProtKB-KW"/>
</dbReference>
<dbReference type="GO" id="GO:0000271">
    <property type="term" value="P:polysaccharide biosynthetic process"/>
    <property type="evidence" value="ECO:0007669"/>
    <property type="project" value="TreeGrafter"/>
</dbReference>
<feature type="active site" description="Proton acceptor" evidence="2">
    <location>
        <position position="180"/>
    </location>
</feature>
<dbReference type="CDD" id="cd00616">
    <property type="entry name" value="AHBA_syn"/>
    <property type="match status" value="1"/>
</dbReference>
<dbReference type="Gene3D" id="3.40.640.10">
    <property type="entry name" value="Type I PLP-dependent aspartate aminotransferase-like (Major domain)"/>
    <property type="match status" value="1"/>
</dbReference>
<keyword evidence="6" id="KW-1185">Reference proteome</keyword>
<comment type="similarity">
    <text evidence="4">Belongs to the DegT/DnrJ/EryC1 family.</text>
</comment>
<dbReference type="SUPFAM" id="SSF53383">
    <property type="entry name" value="PLP-dependent transferases"/>
    <property type="match status" value="1"/>
</dbReference>
<dbReference type="PANTHER" id="PTHR30244:SF34">
    <property type="entry name" value="DTDP-4-AMINO-4,6-DIDEOXYGALACTOSE TRANSAMINASE"/>
    <property type="match status" value="1"/>
</dbReference>
<dbReference type="EMBL" id="JABWGO010000002">
    <property type="protein sequence ID" value="NUW40791.1"/>
    <property type="molecule type" value="Genomic_DNA"/>
</dbReference>
<accession>A0A7Y6IMQ4</accession>
<name>A0A7Y6IMQ4_9ACTN</name>
<protein>
    <submittedName>
        <fullName evidence="5">Aminotransferase class V-fold PLP-dependent enzyme</fullName>
    </submittedName>
</protein>
<dbReference type="InterPro" id="IPR015422">
    <property type="entry name" value="PyrdxlP-dep_Trfase_small"/>
</dbReference>
<reference evidence="5 6" key="1">
    <citation type="submission" date="2020-06" db="EMBL/GenBank/DDBJ databases">
        <authorList>
            <person name="Chanama M."/>
        </authorList>
    </citation>
    <scope>NUCLEOTIDE SEQUENCE [LARGE SCALE GENOMIC DNA]</scope>
    <source>
        <strain evidence="5 6">TBRC6557</strain>
    </source>
</reference>
<feature type="modified residue" description="N6-(pyridoxal phosphate)lysine" evidence="3">
    <location>
        <position position="180"/>
    </location>
</feature>
<dbReference type="InterPro" id="IPR000653">
    <property type="entry name" value="DegT/StrS_aminotransferase"/>
</dbReference>
<evidence type="ECO:0000256" key="1">
    <source>
        <dbReference type="ARBA" id="ARBA00001933"/>
    </source>
</evidence>
<gene>
    <name evidence="5" type="ORF">HT134_11665</name>
</gene>
<organism evidence="5 6">
    <name type="scientific">Nonomuraea rhodomycinica</name>
    <dbReference type="NCBI Taxonomy" id="1712872"/>
    <lineage>
        <taxon>Bacteria</taxon>
        <taxon>Bacillati</taxon>
        <taxon>Actinomycetota</taxon>
        <taxon>Actinomycetes</taxon>
        <taxon>Streptosporangiales</taxon>
        <taxon>Streptosporangiaceae</taxon>
        <taxon>Nonomuraea</taxon>
    </lineage>
</organism>
<dbReference type="Gene3D" id="3.90.1150.10">
    <property type="entry name" value="Aspartate Aminotransferase, domain 1"/>
    <property type="match status" value="1"/>
</dbReference>
<dbReference type="InterPro" id="IPR015424">
    <property type="entry name" value="PyrdxlP-dep_Trfase"/>
</dbReference>
<evidence type="ECO:0000313" key="5">
    <source>
        <dbReference type="EMBL" id="NUW40791.1"/>
    </source>
</evidence>
<evidence type="ECO:0000313" key="6">
    <source>
        <dbReference type="Proteomes" id="UP000546126"/>
    </source>
</evidence>
<dbReference type="Pfam" id="PF01041">
    <property type="entry name" value="DegT_DnrJ_EryC1"/>
    <property type="match status" value="1"/>
</dbReference>
<dbReference type="RefSeq" id="WP_175600383.1">
    <property type="nucleotide sequence ID" value="NZ_JABWGO010000002.1"/>
</dbReference>
<dbReference type="Proteomes" id="UP000546126">
    <property type="component" value="Unassembled WGS sequence"/>
</dbReference>
<evidence type="ECO:0000256" key="3">
    <source>
        <dbReference type="PIRSR" id="PIRSR000390-2"/>
    </source>
</evidence>
<keyword evidence="5" id="KW-0808">Transferase</keyword>
<dbReference type="InterPro" id="IPR015421">
    <property type="entry name" value="PyrdxlP-dep_Trfase_major"/>
</dbReference>
<dbReference type="PIRSF" id="PIRSF000390">
    <property type="entry name" value="PLP_StrS"/>
    <property type="match status" value="1"/>
</dbReference>
<sequence length="374" mass="39898">MIPYGRQSITEDDVRAVAEVLRGDWLTTGPAVTAFEAGLARWTGGVPCLAVTSGTAALHVAYAAAGVGPGDEVVTSPLTFVATAATAALRGARVVFADVRDDTGNLDPDAAGAAVTGRTRAVTAVDYAGHPADYDELRAVADRAGALLVGDAAHSLGASYKGRPVGSLADVTTFSFFPTKTVTTAEGGALALPHGERFTRAARFRNHGLVRDPAEQRDPGHGGWHQEVHDFGLNYRLPDVLCALGLSQLGRLPAFLARRAELVARYDALLAGVAGLRLPERLPYVEPAWHLYPVRIGGGRRREVYDRMRAAGIGAQVNYIPAYWHPVFEDLGYRRGMCPRAEAYYAEELSLPLFPGLTDAQQDRVVECLLAVLG</sequence>
<comment type="caution">
    <text evidence="5">The sequence shown here is derived from an EMBL/GenBank/DDBJ whole genome shotgun (WGS) entry which is preliminary data.</text>
</comment>
<comment type="cofactor">
    <cofactor evidence="1">
        <name>pyridoxal 5'-phosphate</name>
        <dbReference type="ChEBI" id="CHEBI:597326"/>
    </cofactor>
</comment>
<dbReference type="AlphaFoldDB" id="A0A7Y6IMQ4"/>